<comment type="caution">
    <text evidence="2">The sequence shown here is derived from an EMBL/GenBank/DDBJ whole genome shotgun (WGS) entry which is preliminary data.</text>
</comment>
<name>A0ABP8G4T8_9BACT</name>
<keyword evidence="3" id="KW-1185">Reference proteome</keyword>
<dbReference type="InterPro" id="IPR036237">
    <property type="entry name" value="Xyl_isomerase-like_sf"/>
</dbReference>
<evidence type="ECO:0000313" key="2">
    <source>
        <dbReference type="EMBL" id="GAA4317147.1"/>
    </source>
</evidence>
<evidence type="ECO:0000313" key="3">
    <source>
        <dbReference type="Proteomes" id="UP001501207"/>
    </source>
</evidence>
<accession>A0ABP8G4T8</accession>
<dbReference type="Pfam" id="PF01261">
    <property type="entry name" value="AP_endonuc_2"/>
    <property type="match status" value="1"/>
</dbReference>
<dbReference type="Gene3D" id="3.20.20.150">
    <property type="entry name" value="Divalent-metal-dependent TIM barrel enzymes"/>
    <property type="match status" value="1"/>
</dbReference>
<dbReference type="InterPro" id="IPR006311">
    <property type="entry name" value="TAT_signal"/>
</dbReference>
<proteinExistence type="predicted"/>
<dbReference type="PANTHER" id="PTHR12110:SF41">
    <property type="entry name" value="INOSOSE DEHYDRATASE"/>
    <property type="match status" value="1"/>
</dbReference>
<sequence length="306" mass="34513">MMNRRQFISSVSTVTLGAGAGMLSFPSFWGRPPIRWAMGVILWRGYAARRIPLQEVIQDMHDLGLDGVEYSPRKGELERNGLTRESFRDLLRKKKLAVSAHYWGAPFYDAGRKAEIVASFRETMESLKFYGSKNIVVGPGSRKAGDPAELIRKSAPLLNELGKMALDQGIQIGIHPHYNTFIEKPGEIDLAMELTDPRYVHLSPDTGHLAMGGGNVLEILRTYKDRLNYFHFKDVAGEVKRPNFGPNLRELGKGEVDLPAVMRLLKEIKFRGWINQEQDSTRLTPRESATQSIAYINAKLKPIYGR</sequence>
<reference evidence="3" key="1">
    <citation type="journal article" date="2019" name="Int. J. Syst. Evol. Microbiol.">
        <title>The Global Catalogue of Microorganisms (GCM) 10K type strain sequencing project: providing services to taxonomists for standard genome sequencing and annotation.</title>
        <authorList>
            <consortium name="The Broad Institute Genomics Platform"/>
            <consortium name="The Broad Institute Genome Sequencing Center for Infectious Disease"/>
            <person name="Wu L."/>
            <person name="Ma J."/>
        </authorList>
    </citation>
    <scope>NUCLEOTIDE SEQUENCE [LARGE SCALE GENOMIC DNA]</scope>
    <source>
        <strain evidence="3">JCM 17664</strain>
    </source>
</reference>
<gene>
    <name evidence="2" type="ORF">GCM10023143_29070</name>
</gene>
<dbReference type="PANTHER" id="PTHR12110">
    <property type="entry name" value="HYDROXYPYRUVATE ISOMERASE"/>
    <property type="match status" value="1"/>
</dbReference>
<dbReference type="SUPFAM" id="SSF51658">
    <property type="entry name" value="Xylose isomerase-like"/>
    <property type="match status" value="1"/>
</dbReference>
<feature type="domain" description="Xylose isomerase-like TIM barrel" evidence="1">
    <location>
        <begin position="58"/>
        <end position="297"/>
    </location>
</feature>
<dbReference type="Proteomes" id="UP001501207">
    <property type="component" value="Unassembled WGS sequence"/>
</dbReference>
<evidence type="ECO:0000259" key="1">
    <source>
        <dbReference type="Pfam" id="PF01261"/>
    </source>
</evidence>
<protein>
    <recommendedName>
        <fullName evidence="1">Xylose isomerase-like TIM barrel domain-containing protein</fullName>
    </recommendedName>
</protein>
<dbReference type="EMBL" id="BAABFN010000019">
    <property type="protein sequence ID" value="GAA4317147.1"/>
    <property type="molecule type" value="Genomic_DNA"/>
</dbReference>
<dbReference type="InterPro" id="IPR013022">
    <property type="entry name" value="Xyl_isomerase-like_TIM-brl"/>
</dbReference>
<dbReference type="InterPro" id="IPR050312">
    <property type="entry name" value="IolE/XylAMocC-like"/>
</dbReference>
<dbReference type="PROSITE" id="PS51318">
    <property type="entry name" value="TAT"/>
    <property type="match status" value="1"/>
</dbReference>
<organism evidence="2 3">
    <name type="scientific">Compostibacter hankyongensis</name>
    <dbReference type="NCBI Taxonomy" id="1007089"/>
    <lineage>
        <taxon>Bacteria</taxon>
        <taxon>Pseudomonadati</taxon>
        <taxon>Bacteroidota</taxon>
        <taxon>Chitinophagia</taxon>
        <taxon>Chitinophagales</taxon>
        <taxon>Chitinophagaceae</taxon>
        <taxon>Compostibacter</taxon>
    </lineage>
</organism>